<dbReference type="GO" id="GO:0005524">
    <property type="term" value="F:ATP binding"/>
    <property type="evidence" value="ECO:0007669"/>
    <property type="project" value="UniProtKB-KW"/>
</dbReference>
<dbReference type="AlphaFoldDB" id="A0A1M6TKS6"/>
<proteinExistence type="inferred from homology"/>
<evidence type="ECO:0000313" key="6">
    <source>
        <dbReference type="EMBL" id="SHK57557.1"/>
    </source>
</evidence>
<keyword evidence="7" id="KW-1185">Reference proteome</keyword>
<name>A0A1M6TKS6_9FIRM</name>
<evidence type="ECO:0000256" key="1">
    <source>
        <dbReference type="ARBA" id="ARBA00005417"/>
    </source>
</evidence>
<dbReference type="STRING" id="1121421.SAMN02745123_02352"/>
<dbReference type="EMBL" id="FRAR01000017">
    <property type="protein sequence ID" value="SHK57557.1"/>
    <property type="molecule type" value="Genomic_DNA"/>
</dbReference>
<keyword evidence="3" id="KW-0547">Nucleotide-binding</keyword>
<dbReference type="InterPro" id="IPR003593">
    <property type="entry name" value="AAA+_ATPase"/>
</dbReference>
<dbReference type="PROSITE" id="PS50893">
    <property type="entry name" value="ABC_TRANSPORTER_2"/>
    <property type="match status" value="1"/>
</dbReference>
<dbReference type="InterPro" id="IPR027417">
    <property type="entry name" value="P-loop_NTPase"/>
</dbReference>
<evidence type="ECO:0000256" key="3">
    <source>
        <dbReference type="ARBA" id="ARBA00022741"/>
    </source>
</evidence>
<dbReference type="CDD" id="cd03230">
    <property type="entry name" value="ABC_DR_subfamily_A"/>
    <property type="match status" value="1"/>
</dbReference>
<keyword evidence="4 6" id="KW-0067">ATP-binding</keyword>
<dbReference type="SMART" id="SM00382">
    <property type="entry name" value="AAA"/>
    <property type="match status" value="1"/>
</dbReference>
<protein>
    <submittedName>
        <fullName evidence="6">ABC-2 type transport system ATP-binding protein</fullName>
    </submittedName>
</protein>
<dbReference type="GO" id="GO:0016887">
    <property type="term" value="F:ATP hydrolysis activity"/>
    <property type="evidence" value="ECO:0007669"/>
    <property type="project" value="InterPro"/>
</dbReference>
<evidence type="ECO:0000256" key="2">
    <source>
        <dbReference type="ARBA" id="ARBA00022448"/>
    </source>
</evidence>
<evidence type="ECO:0000256" key="4">
    <source>
        <dbReference type="ARBA" id="ARBA00022840"/>
    </source>
</evidence>
<dbReference type="OrthoDB" id="9804819at2"/>
<dbReference type="PANTHER" id="PTHR43335:SF3">
    <property type="entry name" value="ABC TRANSPORTER"/>
    <property type="match status" value="1"/>
</dbReference>
<keyword evidence="2" id="KW-0813">Transport</keyword>
<evidence type="ECO:0000259" key="5">
    <source>
        <dbReference type="PROSITE" id="PS50893"/>
    </source>
</evidence>
<evidence type="ECO:0000313" key="7">
    <source>
        <dbReference type="Proteomes" id="UP000183997"/>
    </source>
</evidence>
<feature type="domain" description="ABC transporter" evidence="5">
    <location>
        <begin position="4"/>
        <end position="234"/>
    </location>
</feature>
<dbReference type="Pfam" id="PF00005">
    <property type="entry name" value="ABC_tran"/>
    <property type="match status" value="1"/>
</dbReference>
<gene>
    <name evidence="6" type="ORF">SAMN02745123_02352</name>
</gene>
<accession>A0A1M6TKS6</accession>
<dbReference type="RefSeq" id="WP_072914540.1">
    <property type="nucleotide sequence ID" value="NZ_FRAR01000017.1"/>
</dbReference>
<dbReference type="SUPFAM" id="SSF52540">
    <property type="entry name" value="P-loop containing nucleoside triphosphate hydrolases"/>
    <property type="match status" value="1"/>
</dbReference>
<sequence length="310" mass="33926">MNAVEIKQLTKIYGSSYALRDFTLTIEAGRVYGLIGPNGAGKTTAMSILATLLAPDGGTAVVGGHDVIKEAAAVRRLIGYMPDFFGVYDGLKATEYLDFYAAAYRIPISKRPQLCQDLLELVNLSDKADSYVDLLSRGMKQRLAMARCLVHDPAVLILDEPASGLDPRARAEMKEVIRQLRRMNKTILISSHILPELAEMCDNIAILEQGRLVANGTVEEVTAARQGVRVLKVDVAEKLPELLEYVRHKTGVVNLDGDAGWARISFAGNKTEQGQLLREIMDQGFSVLEFAEVKGNLEDAFMAVTGEVEV</sequence>
<organism evidence="6 7">
    <name type="scientific">Desulforamulus aeronauticus DSM 10349</name>
    <dbReference type="NCBI Taxonomy" id="1121421"/>
    <lineage>
        <taxon>Bacteria</taxon>
        <taxon>Bacillati</taxon>
        <taxon>Bacillota</taxon>
        <taxon>Clostridia</taxon>
        <taxon>Eubacteriales</taxon>
        <taxon>Peptococcaceae</taxon>
        <taxon>Desulforamulus</taxon>
    </lineage>
</organism>
<dbReference type="InterPro" id="IPR003439">
    <property type="entry name" value="ABC_transporter-like_ATP-bd"/>
</dbReference>
<reference evidence="7" key="1">
    <citation type="submission" date="2016-11" db="EMBL/GenBank/DDBJ databases">
        <authorList>
            <person name="Varghese N."/>
            <person name="Submissions S."/>
        </authorList>
    </citation>
    <scope>NUCLEOTIDE SEQUENCE [LARGE SCALE GENOMIC DNA]</scope>
    <source>
        <strain evidence="7">DSM 10349</strain>
    </source>
</reference>
<dbReference type="Gene3D" id="3.40.50.300">
    <property type="entry name" value="P-loop containing nucleotide triphosphate hydrolases"/>
    <property type="match status" value="1"/>
</dbReference>
<comment type="similarity">
    <text evidence="1">Belongs to the ABC transporter superfamily.</text>
</comment>
<dbReference type="PANTHER" id="PTHR43335">
    <property type="entry name" value="ABC TRANSPORTER, ATP-BINDING PROTEIN"/>
    <property type="match status" value="1"/>
</dbReference>
<dbReference type="Proteomes" id="UP000183997">
    <property type="component" value="Unassembled WGS sequence"/>
</dbReference>